<proteinExistence type="predicted"/>
<dbReference type="InterPro" id="IPR028994">
    <property type="entry name" value="Integrin_alpha_N"/>
</dbReference>
<protein>
    <submittedName>
        <fullName evidence="1">Uncharacterized protein</fullName>
    </submittedName>
</protein>
<gene>
    <name evidence="1" type="ORF">CROST_043280</name>
</gene>
<dbReference type="SUPFAM" id="SSF69318">
    <property type="entry name" value="Integrin alpha N-terminal domain"/>
    <property type="match status" value="1"/>
</dbReference>
<dbReference type="RefSeq" id="WP_242950804.1">
    <property type="nucleotide sequence ID" value="NZ_CP096983.1"/>
</dbReference>
<dbReference type="STRING" id="84029.CROST_08160"/>
<evidence type="ECO:0000313" key="1">
    <source>
        <dbReference type="EMBL" id="URZ13562.1"/>
    </source>
</evidence>
<dbReference type="KEGG" id="crw:CROST_043280"/>
<organism evidence="1 2">
    <name type="scientific">Clostridium felsineum</name>
    <dbReference type="NCBI Taxonomy" id="36839"/>
    <lineage>
        <taxon>Bacteria</taxon>
        <taxon>Bacillati</taxon>
        <taxon>Bacillota</taxon>
        <taxon>Clostridia</taxon>
        <taxon>Eubacteriales</taxon>
        <taxon>Clostridiaceae</taxon>
        <taxon>Clostridium</taxon>
    </lineage>
</organism>
<reference evidence="1 2" key="1">
    <citation type="submission" date="2022-04" db="EMBL/GenBank/DDBJ databases">
        <title>Genome sequence of C. roseum typestrain.</title>
        <authorList>
            <person name="Poehlein A."/>
            <person name="Schoch T."/>
            <person name="Duerre P."/>
            <person name="Daniel R."/>
        </authorList>
    </citation>
    <scope>NUCLEOTIDE SEQUENCE [LARGE SCALE GENOMIC DNA]</scope>
    <source>
        <strain evidence="1 2">DSM 7320</strain>
    </source>
</reference>
<dbReference type="EMBL" id="CP096983">
    <property type="protein sequence ID" value="URZ13562.1"/>
    <property type="molecule type" value="Genomic_DNA"/>
</dbReference>
<sequence length="258" mass="29070">MKFNTSDKYNPLSESYHINYRSTTYLLDVKVGDVTGDGINDTVSLYGKKESSSDIFAETITVLIKDGVTGNTQTITPKFNSGYNPTIFLGDFTKSGFCDIKISIDSGGSGGYGFFYIYSYRDNTFKETFNFDNFNRKYKYTIDYNDLYKVNVNAVTLNKLFTLDISYKGYEYLSQYYYKNGKLKKPLEGEVLALSLLIPIVDNATLSIYNLLAFQRIIGTNNSDTLGYVQNLLSWGGQTFNVLNTFVAIQGSSLISPY</sequence>
<accession>A0A1S8MD20</accession>
<dbReference type="AlphaFoldDB" id="A0A1S8MD20"/>
<keyword evidence="2" id="KW-1185">Reference proteome</keyword>
<evidence type="ECO:0000313" key="2">
    <source>
        <dbReference type="Proteomes" id="UP000190951"/>
    </source>
</evidence>
<dbReference type="Proteomes" id="UP000190951">
    <property type="component" value="Chromosome"/>
</dbReference>
<name>A0A1S8MD20_9CLOT</name>